<dbReference type="PROSITE" id="PS01330">
    <property type="entry name" value="PABS_1"/>
    <property type="match status" value="1"/>
</dbReference>
<dbReference type="InterPro" id="IPR029063">
    <property type="entry name" value="SAM-dependent_MTases_sf"/>
</dbReference>
<dbReference type="Gene3D" id="2.30.140.10">
    <property type="entry name" value="Spermidine synthase, tetramerisation domain"/>
    <property type="match status" value="1"/>
</dbReference>
<proteinExistence type="inferred from homology"/>
<dbReference type="GO" id="GO:0006597">
    <property type="term" value="P:spermine biosynthetic process"/>
    <property type="evidence" value="ECO:0007669"/>
    <property type="project" value="InterPro"/>
</dbReference>
<comment type="caution">
    <text evidence="5">The sequence shown here is derived from an EMBL/GenBank/DDBJ whole genome shotgun (WGS) entry which is preliminary data.</text>
</comment>
<dbReference type="Pfam" id="PF17284">
    <property type="entry name" value="Spermine_synt_N"/>
    <property type="match status" value="1"/>
</dbReference>
<sequence length="411" mass="46945">MAAAFFAKCKEEEKKKSERYSKMKEVRTSMIDLQFDTNTLTDPEKRSSIVKSVEDILQSHFIKRKCEAAFGESYVVNFSNEDGSLTCTFKSYPFGLVTLTFEDCLEGDASFTNPKLEDIRKELHRHFKVKVEKIPIIKRGSAVPLYFTTADERILEYDFNKVVFQDESPYQNIKILHSPTLGNCLILDDLQNLAESDINYTHGVMKYGSISYTGKEVLILGGGDGGLLHELLKENPKFVTMVDIDQMVVDACRIHLRGCCGDSLDKLEGPNYKVIIDDCLKRLDEYKENGKKFDVIINDLTDIPIATSPQGEMWDFVKKIINKSLVVLRDDGSYLNHALGESCIEALKTYETMLSTLPEKVTFQRHSAYVPSFMENSVKLQSFFLLTFLVTNYFYTNQLSDYILISSMKWC</sequence>
<reference evidence="5 6" key="1">
    <citation type="submission" date="2024-04" db="EMBL/GenBank/DDBJ databases">
        <authorList>
            <person name="Rising A."/>
            <person name="Reimegard J."/>
            <person name="Sonavane S."/>
            <person name="Akerstrom W."/>
            <person name="Nylinder S."/>
            <person name="Hedman E."/>
            <person name="Kallberg Y."/>
        </authorList>
    </citation>
    <scope>NUCLEOTIDE SEQUENCE [LARGE SCALE GENOMIC DNA]</scope>
</reference>
<evidence type="ECO:0000313" key="6">
    <source>
        <dbReference type="Proteomes" id="UP001497382"/>
    </source>
</evidence>
<feature type="domain" description="PABS" evidence="4">
    <location>
        <begin position="144"/>
        <end position="391"/>
    </location>
</feature>
<dbReference type="PANTHER" id="PTHR46315:SF1">
    <property type="entry name" value="SPERMINE SYNTHASE"/>
    <property type="match status" value="1"/>
</dbReference>
<dbReference type="InterPro" id="IPR035246">
    <property type="entry name" value="Spermidine_synt_N"/>
</dbReference>
<evidence type="ECO:0000256" key="3">
    <source>
        <dbReference type="PROSITE-ProRule" id="PRU00354"/>
    </source>
</evidence>
<evidence type="ECO:0000259" key="4">
    <source>
        <dbReference type="PROSITE" id="PS51006"/>
    </source>
</evidence>
<keyword evidence="2 3" id="KW-0808">Transferase</keyword>
<comment type="similarity">
    <text evidence="1">Belongs to the spermidine/spermine synthase family.</text>
</comment>
<evidence type="ECO:0000256" key="2">
    <source>
        <dbReference type="ARBA" id="ARBA00022679"/>
    </source>
</evidence>
<dbReference type="PROSITE" id="PS51006">
    <property type="entry name" value="PABS_2"/>
    <property type="match status" value="1"/>
</dbReference>
<name>A0AAV2B8E4_9ARAC</name>
<dbReference type="PANTHER" id="PTHR46315">
    <property type="entry name" value="SPERMINE SYNTHASE"/>
    <property type="match status" value="1"/>
</dbReference>
<gene>
    <name evidence="5" type="ORF">LARSCL_LOCUS17693</name>
</gene>
<dbReference type="InterPro" id="IPR037163">
    <property type="entry name" value="Spermidine_synt_N_sf"/>
</dbReference>
<dbReference type="InterPro" id="IPR030374">
    <property type="entry name" value="PABS"/>
</dbReference>
<evidence type="ECO:0000313" key="5">
    <source>
        <dbReference type="EMBL" id="CAL1292498.1"/>
    </source>
</evidence>
<dbReference type="GO" id="GO:0016768">
    <property type="term" value="F:spermine synthase activity"/>
    <property type="evidence" value="ECO:0007669"/>
    <property type="project" value="InterPro"/>
</dbReference>
<dbReference type="SUPFAM" id="SSF53335">
    <property type="entry name" value="S-adenosyl-L-methionine-dependent methyltransferases"/>
    <property type="match status" value="1"/>
</dbReference>
<dbReference type="InterPro" id="IPR001045">
    <property type="entry name" value="Spermi_synthase"/>
</dbReference>
<dbReference type="HAMAP" id="MF_00198">
    <property type="entry name" value="Spermidine_synth"/>
    <property type="match status" value="1"/>
</dbReference>
<dbReference type="Proteomes" id="UP001497382">
    <property type="component" value="Unassembled WGS sequence"/>
</dbReference>
<dbReference type="InterPro" id="IPR015576">
    <property type="entry name" value="Spermine_synthase_animal"/>
</dbReference>
<accession>A0AAV2B8E4</accession>
<dbReference type="InterPro" id="IPR030373">
    <property type="entry name" value="PABS_CS"/>
</dbReference>
<dbReference type="AlphaFoldDB" id="A0AAV2B8E4"/>
<organism evidence="5 6">
    <name type="scientific">Larinioides sclopetarius</name>
    <dbReference type="NCBI Taxonomy" id="280406"/>
    <lineage>
        <taxon>Eukaryota</taxon>
        <taxon>Metazoa</taxon>
        <taxon>Ecdysozoa</taxon>
        <taxon>Arthropoda</taxon>
        <taxon>Chelicerata</taxon>
        <taxon>Arachnida</taxon>
        <taxon>Araneae</taxon>
        <taxon>Araneomorphae</taxon>
        <taxon>Entelegynae</taxon>
        <taxon>Araneoidea</taxon>
        <taxon>Araneidae</taxon>
        <taxon>Larinioides</taxon>
    </lineage>
</organism>
<dbReference type="Gene3D" id="3.40.50.150">
    <property type="entry name" value="Vaccinia Virus protein VP39"/>
    <property type="match status" value="1"/>
</dbReference>
<dbReference type="EMBL" id="CAXIEN010000307">
    <property type="protein sequence ID" value="CAL1292498.1"/>
    <property type="molecule type" value="Genomic_DNA"/>
</dbReference>
<dbReference type="FunFam" id="3.40.50.150:FF:000197">
    <property type="entry name" value="spermine synthase isoform X2"/>
    <property type="match status" value="1"/>
</dbReference>
<protein>
    <recommendedName>
        <fullName evidence="4">PABS domain-containing protein</fullName>
    </recommendedName>
</protein>
<keyword evidence="6" id="KW-1185">Reference proteome</keyword>
<dbReference type="Pfam" id="PF01564">
    <property type="entry name" value="Spermine_synth"/>
    <property type="match status" value="1"/>
</dbReference>
<keyword evidence="3" id="KW-0620">Polyamine biosynthesis</keyword>
<evidence type="ECO:0000256" key="1">
    <source>
        <dbReference type="ARBA" id="ARBA00007867"/>
    </source>
</evidence>
<feature type="active site" description="Proton acceptor" evidence="3">
    <location>
        <position position="299"/>
    </location>
</feature>